<evidence type="ECO:0008006" key="4">
    <source>
        <dbReference type="Google" id="ProtNLM"/>
    </source>
</evidence>
<proteinExistence type="predicted"/>
<dbReference type="OrthoDB" id="1118734at2"/>
<evidence type="ECO:0000256" key="1">
    <source>
        <dbReference type="SAM" id="SignalP"/>
    </source>
</evidence>
<keyword evidence="3" id="KW-1185">Reference proteome</keyword>
<dbReference type="Pfam" id="PF10677">
    <property type="entry name" value="DUF2490"/>
    <property type="match status" value="1"/>
</dbReference>
<sequence>MIHFIFPFFKASLLLCSCLLLTISSVRAQENLFGNWYAWFNNVKFNEKWGLNNDIQFRAGKNWKENSMFLIRPGINYYVSKTQTASLGYATTILTNNLSEGQPRLTEHRIWEQYIITGKIASVPVQHRFRLEQRFLKRSNEDVFAQRVRYFIRGIVPLNTSLKKPFTVGPFMAIQNELFFNIQNKDKLNGSLFDQNRAYLALGYRFSPKYDLELGYMNQFLKRNATPNQFTHIAQVAFYTRL</sequence>
<dbReference type="InterPro" id="IPR019619">
    <property type="entry name" value="DUF2490"/>
</dbReference>
<keyword evidence="1" id="KW-0732">Signal</keyword>
<accession>A0A1H7YLM5</accession>
<evidence type="ECO:0000313" key="2">
    <source>
        <dbReference type="EMBL" id="SEM46208.1"/>
    </source>
</evidence>
<name>A0A1H7YLM5_OLID1</name>
<feature type="chain" id="PRO_5011760489" description="DUF2490 domain-containing protein" evidence="1">
    <location>
        <begin position="29"/>
        <end position="242"/>
    </location>
</feature>
<dbReference type="RefSeq" id="WP_093332006.1">
    <property type="nucleotide sequence ID" value="NZ_FOAF01000013.1"/>
</dbReference>
<organism evidence="2 3">
    <name type="scientific">Olivibacter domesticus</name>
    <name type="common">Pseudosphingobacterium domesticum</name>
    <dbReference type="NCBI Taxonomy" id="407022"/>
    <lineage>
        <taxon>Bacteria</taxon>
        <taxon>Pseudomonadati</taxon>
        <taxon>Bacteroidota</taxon>
        <taxon>Sphingobacteriia</taxon>
        <taxon>Sphingobacteriales</taxon>
        <taxon>Sphingobacteriaceae</taxon>
        <taxon>Olivibacter</taxon>
    </lineage>
</organism>
<dbReference type="AlphaFoldDB" id="A0A1H7YLM5"/>
<protein>
    <recommendedName>
        <fullName evidence="4">DUF2490 domain-containing protein</fullName>
    </recommendedName>
</protein>
<dbReference type="Proteomes" id="UP000199421">
    <property type="component" value="Unassembled WGS sequence"/>
</dbReference>
<dbReference type="STRING" id="407022.SAMN05661044_05257"/>
<feature type="signal peptide" evidence="1">
    <location>
        <begin position="1"/>
        <end position="28"/>
    </location>
</feature>
<gene>
    <name evidence="2" type="ORF">SAMN05661044_05257</name>
</gene>
<reference evidence="3" key="1">
    <citation type="submission" date="2016-10" db="EMBL/GenBank/DDBJ databases">
        <authorList>
            <person name="Varghese N."/>
            <person name="Submissions S."/>
        </authorList>
    </citation>
    <scope>NUCLEOTIDE SEQUENCE [LARGE SCALE GENOMIC DNA]</scope>
    <source>
        <strain evidence="3">DSM 18733</strain>
    </source>
</reference>
<dbReference type="EMBL" id="FOAF01000013">
    <property type="protein sequence ID" value="SEM46208.1"/>
    <property type="molecule type" value="Genomic_DNA"/>
</dbReference>
<evidence type="ECO:0000313" key="3">
    <source>
        <dbReference type="Proteomes" id="UP000199421"/>
    </source>
</evidence>